<name>A0AAW1RME8_9CHLO</name>
<evidence type="ECO:0000313" key="3">
    <source>
        <dbReference type="Proteomes" id="UP001438707"/>
    </source>
</evidence>
<protein>
    <recommendedName>
        <fullName evidence="1">DNA helicase Pif1-like 2B domain-containing protein</fullName>
    </recommendedName>
</protein>
<accession>A0AAW1RME8</accession>
<keyword evidence="3" id="KW-1185">Reference proteome</keyword>
<comment type="caution">
    <text evidence="2">The sequence shown here is derived from an EMBL/GenBank/DDBJ whole genome shotgun (WGS) entry which is preliminary data.</text>
</comment>
<dbReference type="PANTHER" id="PTHR10492:SF57">
    <property type="entry name" value="ATP-DEPENDENT DNA HELICASE"/>
    <property type="match status" value="1"/>
</dbReference>
<organism evidence="2 3">
    <name type="scientific">Apatococcus lobatus</name>
    <dbReference type="NCBI Taxonomy" id="904363"/>
    <lineage>
        <taxon>Eukaryota</taxon>
        <taxon>Viridiplantae</taxon>
        <taxon>Chlorophyta</taxon>
        <taxon>core chlorophytes</taxon>
        <taxon>Trebouxiophyceae</taxon>
        <taxon>Chlorellales</taxon>
        <taxon>Chlorellaceae</taxon>
        <taxon>Apatococcus</taxon>
    </lineage>
</organism>
<dbReference type="PANTHER" id="PTHR10492">
    <property type="match status" value="1"/>
</dbReference>
<dbReference type="InterPro" id="IPR049163">
    <property type="entry name" value="Pif1-like_2B_dom"/>
</dbReference>
<dbReference type="SUPFAM" id="SSF52540">
    <property type="entry name" value="P-loop containing nucleoside triphosphate hydrolases"/>
    <property type="match status" value="1"/>
</dbReference>
<dbReference type="InterPro" id="IPR027417">
    <property type="entry name" value="P-loop_NTPase"/>
</dbReference>
<feature type="domain" description="DNA helicase Pif1-like 2B" evidence="1">
    <location>
        <begin position="93"/>
        <end position="136"/>
    </location>
</feature>
<dbReference type="EMBL" id="JALJOS010000009">
    <property type="protein sequence ID" value="KAK9834745.1"/>
    <property type="molecule type" value="Genomic_DNA"/>
</dbReference>
<sequence length="160" mass="17792">MGTSQPHLADVPFGGMAFVLGGDFRQEIFGDDPSRMKDAVFMVPRAILTPRNVDVDAINDKATDRFPGVEHVYHSAANDSIPDQAQQHLYPMEFLNSLTPSGCPPHQLRLNDGLPNMLLRNLNNARGLANGTRLICRRFFPVAGREGVYTKNVVYKTILR</sequence>
<gene>
    <name evidence="2" type="ORF">WJX74_009084</name>
</gene>
<evidence type="ECO:0000313" key="2">
    <source>
        <dbReference type="EMBL" id="KAK9834745.1"/>
    </source>
</evidence>
<proteinExistence type="predicted"/>
<reference evidence="2 3" key="1">
    <citation type="journal article" date="2024" name="Nat. Commun.">
        <title>Phylogenomics reveals the evolutionary origins of lichenization in chlorophyte algae.</title>
        <authorList>
            <person name="Puginier C."/>
            <person name="Libourel C."/>
            <person name="Otte J."/>
            <person name="Skaloud P."/>
            <person name="Haon M."/>
            <person name="Grisel S."/>
            <person name="Petersen M."/>
            <person name="Berrin J.G."/>
            <person name="Delaux P.M."/>
            <person name="Dal Grande F."/>
            <person name="Keller J."/>
        </authorList>
    </citation>
    <scope>NUCLEOTIDE SEQUENCE [LARGE SCALE GENOMIC DNA]</scope>
    <source>
        <strain evidence="2 3">SAG 2145</strain>
    </source>
</reference>
<evidence type="ECO:0000259" key="1">
    <source>
        <dbReference type="Pfam" id="PF21530"/>
    </source>
</evidence>
<dbReference type="AlphaFoldDB" id="A0AAW1RME8"/>
<dbReference type="Proteomes" id="UP001438707">
    <property type="component" value="Unassembled WGS sequence"/>
</dbReference>
<dbReference type="Pfam" id="PF21530">
    <property type="entry name" value="Pif1_2B_dom"/>
    <property type="match status" value="1"/>
</dbReference>